<sequence>MAYLFTLNPQTAVSVKEEGALTFSILEDQLLYNYQQIEDVKIKQQISKKNKKINGIRNKLSNKLKENLKTTKQLFELNKEKQETLQKEFQTNQLMDDQSNSQNKENQRINSNNGGITNPKNIEKIQKIQSKIEKTKQTIEELQNQQNDQLNEKKCKHLQQQLRGGVKKNNLVRLYLSEKEKENFDLKEQLEEMSLESTEKKKELTLKLKKENISKLEIQVKRKKFEIKQLSKICESNSNVSIQERLYKFRLQLKSKEEETKESMFILKKLKESIKSNSEDGIMTLSDSDSGFSDLPSQRKFVPSKSRLFSEDERWKNHDLTEISSSSDDEKQQNNSISSKSISNQLQDNSSDSILNSKPEEKTQKNENNSNKEDVNKEVNKVGNGTEQQDNKEEQQQDDDENKNENENENKNKNENENENKNENENENENKNKNENENENKNENENENENKNENESENKNEKENKNEDKDEKREREIQNEKKKEIIYEIETIQKLFTISSAVEYFKEFLIERMCQENLLFFLEAKKFNNFTDSTKKFNQMAKKIYNKFIKEGSIFEVNIDYKCRQTIGEKIKQKEIEPDIFSKAQEIVYTHMDHNEFGPFKKSELYQDLLKKLKTGSSYLYDSRIKKSTLISRKRKIQVLNTEYYFQGRSRSASIVTQTLMEIMISILSSHFSVSTKQIELNLISQSLAFGRFVSMTCELQRINIKSLSPEETIVCFVNLYNTLLFHAAIVNGIPHQNEKKKFCQDYKYNIGGYHFSLDDIKNGILRQNRDNRNNSYFPKNDPREAFKLTIPEPKIHFALNSFDSPTIVVQTIYEQKLKSFLDHITKILLSKQIFTQKKKIFIPRLFQEYSIDFGDSSSKILSWISNHVTIKTVKKHSLFEDFSNIKFYKTSSFSTFLLQTKSQLSKKYGDF</sequence>
<dbReference type="Pfam" id="PF00615">
    <property type="entry name" value="RGS"/>
    <property type="match status" value="1"/>
</dbReference>
<dbReference type="Gene3D" id="1.10.167.10">
    <property type="entry name" value="Regulator of G-protein Signalling 4, domain 2"/>
    <property type="match status" value="1"/>
</dbReference>
<keyword evidence="5" id="KW-1185">Reference proteome</keyword>
<evidence type="ECO:0000256" key="2">
    <source>
        <dbReference type="SAM" id="MobiDB-lite"/>
    </source>
</evidence>
<dbReference type="EMBL" id="JAOAOG010000173">
    <property type="protein sequence ID" value="KAJ6243137.1"/>
    <property type="molecule type" value="Genomic_DNA"/>
</dbReference>
<feature type="coiled-coil region" evidence="1">
    <location>
        <begin position="176"/>
        <end position="233"/>
    </location>
</feature>
<evidence type="ECO:0000313" key="5">
    <source>
        <dbReference type="Proteomes" id="UP001150062"/>
    </source>
</evidence>
<feature type="compositionally biased region" description="Polar residues" evidence="2">
    <location>
        <begin position="346"/>
        <end position="356"/>
    </location>
</feature>
<feature type="region of interest" description="Disordered" evidence="2">
    <location>
        <begin position="90"/>
        <end position="120"/>
    </location>
</feature>
<dbReference type="PANTHER" id="PTHR46361:SF3">
    <property type="entry name" value="ELECTRON CARRIER_ PROTEIN DISULFIDE OXIDOREDUCTASE"/>
    <property type="match status" value="1"/>
</dbReference>
<evidence type="ECO:0000259" key="3">
    <source>
        <dbReference type="PROSITE" id="PS50132"/>
    </source>
</evidence>
<keyword evidence="1" id="KW-0175">Coiled coil</keyword>
<dbReference type="PRINTS" id="PR01301">
    <property type="entry name" value="RGSPROTEIN"/>
</dbReference>
<evidence type="ECO:0000256" key="1">
    <source>
        <dbReference type="SAM" id="Coils"/>
    </source>
</evidence>
<feature type="compositionally biased region" description="Basic and acidic residues" evidence="2">
    <location>
        <begin position="358"/>
        <end position="380"/>
    </location>
</feature>
<feature type="compositionally biased region" description="Basic and acidic residues" evidence="2">
    <location>
        <begin position="403"/>
        <end position="477"/>
    </location>
</feature>
<reference evidence="4" key="1">
    <citation type="submission" date="2022-08" db="EMBL/GenBank/DDBJ databases">
        <title>Novel sulfate-reducing endosymbionts in the free-living metamonad Anaeramoeba.</title>
        <authorList>
            <person name="Jerlstrom-Hultqvist J."/>
            <person name="Cepicka I."/>
            <person name="Gallot-Lavallee L."/>
            <person name="Salas-Leiva D."/>
            <person name="Curtis B.A."/>
            <person name="Zahonova K."/>
            <person name="Pipaliya S."/>
            <person name="Dacks J."/>
            <person name="Roger A.J."/>
        </authorList>
    </citation>
    <scope>NUCLEOTIDE SEQUENCE</scope>
    <source>
        <strain evidence="4">Schooner1</strain>
    </source>
</reference>
<feature type="coiled-coil region" evidence="1">
    <location>
        <begin position="125"/>
        <end position="152"/>
    </location>
</feature>
<dbReference type="PROSITE" id="PS50132">
    <property type="entry name" value="RGS"/>
    <property type="match status" value="1"/>
</dbReference>
<protein>
    <submittedName>
        <fullName evidence="4">Electron carrier/ protein disulfide oxidoreductase</fullName>
    </submittedName>
</protein>
<feature type="compositionally biased region" description="Low complexity" evidence="2">
    <location>
        <begin position="333"/>
        <end position="345"/>
    </location>
</feature>
<dbReference type="SUPFAM" id="SSF48097">
    <property type="entry name" value="Regulator of G-protein signaling, RGS"/>
    <property type="match status" value="1"/>
</dbReference>
<dbReference type="Pfam" id="PF04784">
    <property type="entry name" value="DUF547"/>
    <property type="match status" value="1"/>
</dbReference>
<dbReference type="SMART" id="SM00315">
    <property type="entry name" value="RGS"/>
    <property type="match status" value="1"/>
</dbReference>
<evidence type="ECO:0000313" key="4">
    <source>
        <dbReference type="EMBL" id="KAJ6243137.1"/>
    </source>
</evidence>
<name>A0ABQ8YEX3_9EUKA</name>
<dbReference type="InterPro" id="IPR016137">
    <property type="entry name" value="RGS"/>
</dbReference>
<dbReference type="Proteomes" id="UP001150062">
    <property type="component" value="Unassembled WGS sequence"/>
</dbReference>
<organism evidence="4 5">
    <name type="scientific">Anaeramoeba flamelloides</name>
    <dbReference type="NCBI Taxonomy" id="1746091"/>
    <lineage>
        <taxon>Eukaryota</taxon>
        <taxon>Metamonada</taxon>
        <taxon>Anaeramoebidae</taxon>
        <taxon>Anaeramoeba</taxon>
    </lineage>
</organism>
<feature type="domain" description="RGS" evidence="3">
    <location>
        <begin position="491"/>
        <end position="610"/>
    </location>
</feature>
<dbReference type="InterPro" id="IPR006869">
    <property type="entry name" value="DUF547"/>
</dbReference>
<dbReference type="InterPro" id="IPR036305">
    <property type="entry name" value="RGS_sf"/>
</dbReference>
<dbReference type="CDD" id="cd07440">
    <property type="entry name" value="RGS"/>
    <property type="match status" value="1"/>
</dbReference>
<comment type="caution">
    <text evidence="4">The sequence shown here is derived from an EMBL/GenBank/DDBJ whole genome shotgun (WGS) entry which is preliminary data.</text>
</comment>
<feature type="region of interest" description="Disordered" evidence="2">
    <location>
        <begin position="320"/>
        <end position="477"/>
    </location>
</feature>
<gene>
    <name evidence="4" type="ORF">M0813_02997</name>
</gene>
<dbReference type="PANTHER" id="PTHR46361">
    <property type="entry name" value="ELECTRON CARRIER/ PROTEIN DISULFIDE OXIDOREDUCTASE"/>
    <property type="match status" value="1"/>
</dbReference>
<dbReference type="InterPro" id="IPR044926">
    <property type="entry name" value="RGS_subdomain_2"/>
</dbReference>
<accession>A0ABQ8YEX3</accession>
<proteinExistence type="predicted"/>